<evidence type="ECO:0000313" key="3">
    <source>
        <dbReference type="Proteomes" id="UP001203136"/>
    </source>
</evidence>
<protein>
    <submittedName>
        <fullName evidence="1">Uncharacterized protein</fullName>
    </submittedName>
</protein>
<proteinExistence type="predicted"/>
<dbReference type="AlphaFoldDB" id="A0AAW5F0T4"/>
<dbReference type="EMBL" id="JAINVB010000001">
    <property type="protein sequence ID" value="MCK0088659.1"/>
    <property type="molecule type" value="Genomic_DNA"/>
</dbReference>
<organism evidence="1 3">
    <name type="scientific">Clostridium symbiosum</name>
    <name type="common">Bacteroides symbiosus</name>
    <dbReference type="NCBI Taxonomy" id="1512"/>
    <lineage>
        <taxon>Bacteria</taxon>
        <taxon>Bacillati</taxon>
        <taxon>Bacillota</taxon>
        <taxon>Clostridia</taxon>
        <taxon>Lachnospirales</taxon>
        <taxon>Lachnospiraceae</taxon>
        <taxon>Otoolea</taxon>
    </lineage>
</organism>
<sequence length="62" mass="7401">MTDNEKRAHDFAVSILPKMFEIRVNEAQSQEKGNVTIDLYTEYLDIYNRVLESFNRDFLDEK</sequence>
<reference evidence="1" key="1">
    <citation type="journal article" date="2022" name="Cell Host Microbe">
        <title>Colonization of the live biotherapeutic product VE303 and modulation of the microbiota and metabolites in healthy volunteers.</title>
        <authorList>
            <person name="Dsouza M."/>
            <person name="Menon R."/>
            <person name="Crossette E."/>
            <person name="Bhattarai S.K."/>
            <person name="Schneider J."/>
            <person name="Kim Y.G."/>
            <person name="Reddy S."/>
            <person name="Caballero S."/>
            <person name="Felix C."/>
            <person name="Cornacchione L."/>
            <person name="Hendrickson J."/>
            <person name="Watson A.R."/>
            <person name="Minot S.S."/>
            <person name="Greenfield N."/>
            <person name="Schopf L."/>
            <person name="Szabady R."/>
            <person name="Patarroyo J."/>
            <person name="Smith W."/>
            <person name="Harrison P."/>
            <person name="Kuijper E.J."/>
            <person name="Kelly C.P."/>
            <person name="Olle B."/>
            <person name="Bobilev D."/>
            <person name="Silber J.L."/>
            <person name="Bucci V."/>
            <person name="Roberts B."/>
            <person name="Faith J."/>
            <person name="Norman J.M."/>
        </authorList>
    </citation>
    <scope>NUCLEOTIDE SEQUENCE</scope>
    <source>
        <strain evidence="1">VE303-04</strain>
    </source>
</reference>
<gene>
    <name evidence="1" type="ORF">K5I21_04820</name>
    <name evidence="2" type="ORF">K5I21_22920</name>
</gene>
<dbReference type="RefSeq" id="WP_024739734.1">
    <property type="nucleotide sequence ID" value="NZ_CABHNX010000059.1"/>
</dbReference>
<comment type="caution">
    <text evidence="1">The sequence shown here is derived from an EMBL/GenBank/DDBJ whole genome shotgun (WGS) entry which is preliminary data.</text>
</comment>
<accession>A0AAW5F0T4</accession>
<name>A0AAW5F0T4_CLOSY</name>
<evidence type="ECO:0000313" key="1">
    <source>
        <dbReference type="EMBL" id="MCK0085200.1"/>
    </source>
</evidence>
<evidence type="ECO:0000313" key="2">
    <source>
        <dbReference type="EMBL" id="MCK0088659.1"/>
    </source>
</evidence>
<dbReference type="EMBL" id="JAINVB010000001">
    <property type="protein sequence ID" value="MCK0085200.1"/>
    <property type="molecule type" value="Genomic_DNA"/>
</dbReference>
<dbReference type="Proteomes" id="UP001203136">
    <property type="component" value="Unassembled WGS sequence"/>
</dbReference>